<dbReference type="PANTHER" id="PTHR36440">
    <property type="entry name" value="PUTATIVE (AFU_ORTHOLOGUE AFUA_8G07350)-RELATED"/>
    <property type="match status" value="1"/>
</dbReference>
<organism evidence="2 3">
    <name type="scientific">Pseudonocardia eucalypti</name>
    <dbReference type="NCBI Taxonomy" id="648755"/>
    <lineage>
        <taxon>Bacteria</taxon>
        <taxon>Bacillati</taxon>
        <taxon>Actinomycetota</taxon>
        <taxon>Actinomycetes</taxon>
        <taxon>Pseudonocardiales</taxon>
        <taxon>Pseudonocardiaceae</taxon>
        <taxon>Pseudonocardia</taxon>
    </lineage>
</organism>
<feature type="domain" description="Cupin type-2" evidence="1">
    <location>
        <begin position="35"/>
        <end position="101"/>
    </location>
</feature>
<evidence type="ECO:0000259" key="1">
    <source>
        <dbReference type="Pfam" id="PF07883"/>
    </source>
</evidence>
<dbReference type="InterPro" id="IPR014710">
    <property type="entry name" value="RmlC-like_jellyroll"/>
</dbReference>
<dbReference type="Pfam" id="PF07883">
    <property type="entry name" value="Cupin_2"/>
    <property type="match status" value="1"/>
</dbReference>
<dbReference type="EMBL" id="BAABJP010000010">
    <property type="protein sequence ID" value="GAA5155033.1"/>
    <property type="molecule type" value="Genomic_DNA"/>
</dbReference>
<dbReference type="InterPro" id="IPR011051">
    <property type="entry name" value="RmlC_Cupin_sf"/>
</dbReference>
<gene>
    <name evidence="2" type="ORF">GCM10023321_27680</name>
</gene>
<evidence type="ECO:0000313" key="2">
    <source>
        <dbReference type="EMBL" id="GAA5155033.1"/>
    </source>
</evidence>
<comment type="caution">
    <text evidence="2">The sequence shown here is derived from an EMBL/GenBank/DDBJ whole genome shotgun (WGS) entry which is preliminary data.</text>
</comment>
<name>A0ABP9Q5C1_9PSEU</name>
<dbReference type="Proteomes" id="UP001428817">
    <property type="component" value="Unassembled WGS sequence"/>
</dbReference>
<dbReference type="SUPFAM" id="SSF51182">
    <property type="entry name" value="RmlC-like cupins"/>
    <property type="match status" value="1"/>
</dbReference>
<dbReference type="InterPro" id="IPR053146">
    <property type="entry name" value="QDO-like"/>
</dbReference>
<dbReference type="Gene3D" id="2.60.120.10">
    <property type="entry name" value="Jelly Rolls"/>
    <property type="match status" value="1"/>
</dbReference>
<evidence type="ECO:0000313" key="3">
    <source>
        <dbReference type="Proteomes" id="UP001428817"/>
    </source>
</evidence>
<protein>
    <recommendedName>
        <fullName evidence="1">Cupin type-2 domain-containing protein</fullName>
    </recommendedName>
</protein>
<sequence length="152" mass="15925">MPAGTGASVWAVGDTYTMKAEAAQTGGLFGLIEASVPPGGGPPPHTHTREDEAFYLLDGVLEFHTEDRFIRAAAGDFVYLPRGIQHWFGNPGESVARALMIITPGGMESFFTEIGTPVRAGELAPAMDPEEFGKIAAVAAAYGSIVPPPDHG</sequence>
<reference evidence="3" key="1">
    <citation type="journal article" date="2019" name="Int. J. Syst. Evol. Microbiol.">
        <title>The Global Catalogue of Microorganisms (GCM) 10K type strain sequencing project: providing services to taxonomists for standard genome sequencing and annotation.</title>
        <authorList>
            <consortium name="The Broad Institute Genomics Platform"/>
            <consortium name="The Broad Institute Genome Sequencing Center for Infectious Disease"/>
            <person name="Wu L."/>
            <person name="Ma J."/>
        </authorList>
    </citation>
    <scope>NUCLEOTIDE SEQUENCE [LARGE SCALE GENOMIC DNA]</scope>
    <source>
        <strain evidence="3">JCM 18303</strain>
    </source>
</reference>
<dbReference type="PANTHER" id="PTHR36440:SF1">
    <property type="entry name" value="PUTATIVE (AFU_ORTHOLOGUE AFUA_8G07350)-RELATED"/>
    <property type="match status" value="1"/>
</dbReference>
<proteinExistence type="predicted"/>
<dbReference type="InterPro" id="IPR013096">
    <property type="entry name" value="Cupin_2"/>
</dbReference>
<accession>A0ABP9Q5C1</accession>
<keyword evidence="3" id="KW-1185">Reference proteome</keyword>